<keyword evidence="1" id="KW-0812">Transmembrane</keyword>
<reference evidence="2 3" key="1">
    <citation type="submission" date="2014-03" db="EMBL/GenBank/DDBJ databases">
        <title>Genome sequence of Clostridium litorale W6, DSM 5388.</title>
        <authorList>
            <person name="Poehlein A."/>
            <person name="Jagirdar A."/>
            <person name="Khonsari B."/>
            <person name="Chibani C.M."/>
            <person name="Gutierrez Gutierrez D.A."/>
            <person name="Davydova E."/>
            <person name="Alghaithi H.S."/>
            <person name="Nair K.P."/>
            <person name="Dhamotharan K."/>
            <person name="Chandran L."/>
            <person name="G W."/>
            <person name="Daniel R."/>
        </authorList>
    </citation>
    <scope>NUCLEOTIDE SEQUENCE [LARGE SCALE GENOMIC DNA]</scope>
    <source>
        <strain evidence="2 3">W6</strain>
    </source>
</reference>
<evidence type="ECO:0000313" key="3">
    <source>
        <dbReference type="Proteomes" id="UP000027946"/>
    </source>
</evidence>
<sequence length="184" mass="21084">MEDILEDSSLNFDMENDFESSELDFMDSGEKKDVEKTVRSLKSAVKFPKEYAGEKEDKSKNRIYIAIILACCILIGCMGYGAYGFYQKKVEQMEIEKVIKIRPQEAETCIGSLAIRAFPTPSGDESFMKAPVKIIAVKDNMINYVDANGVSRILKKEFCDDNWMKWDDYQKLKNLGKNIEKKVE</sequence>
<protein>
    <submittedName>
        <fullName evidence="2">Uncharacterized protein</fullName>
    </submittedName>
</protein>
<dbReference type="EMBL" id="JJMM01000002">
    <property type="protein sequence ID" value="KDR96566.1"/>
    <property type="molecule type" value="Genomic_DNA"/>
</dbReference>
<name>A0A069RHU8_PEPLI</name>
<organism evidence="2 3">
    <name type="scientific">Peptoclostridium litorale DSM 5388</name>
    <dbReference type="NCBI Taxonomy" id="1121324"/>
    <lineage>
        <taxon>Bacteria</taxon>
        <taxon>Bacillati</taxon>
        <taxon>Bacillota</taxon>
        <taxon>Clostridia</taxon>
        <taxon>Peptostreptococcales</taxon>
        <taxon>Peptoclostridiaceae</taxon>
        <taxon>Peptoclostridium</taxon>
    </lineage>
</organism>
<keyword evidence="3" id="KW-1185">Reference proteome</keyword>
<comment type="caution">
    <text evidence="2">The sequence shown here is derived from an EMBL/GenBank/DDBJ whole genome shotgun (WGS) entry which is preliminary data.</text>
</comment>
<dbReference type="Proteomes" id="UP000027946">
    <property type="component" value="Unassembled WGS sequence"/>
</dbReference>
<accession>A0A069RHU8</accession>
<gene>
    <name evidence="2" type="ORF">CLIT_2c01720</name>
</gene>
<dbReference type="AlphaFoldDB" id="A0A069RHU8"/>
<proteinExistence type="predicted"/>
<keyword evidence="1" id="KW-1133">Transmembrane helix</keyword>
<dbReference type="RefSeq" id="WP_038261064.1">
    <property type="nucleotide sequence ID" value="NZ_FSRH01000001.1"/>
</dbReference>
<keyword evidence="1" id="KW-0472">Membrane</keyword>
<feature type="transmembrane region" description="Helical" evidence="1">
    <location>
        <begin position="63"/>
        <end position="86"/>
    </location>
</feature>
<evidence type="ECO:0000313" key="2">
    <source>
        <dbReference type="EMBL" id="KDR96566.1"/>
    </source>
</evidence>
<evidence type="ECO:0000256" key="1">
    <source>
        <dbReference type="SAM" id="Phobius"/>
    </source>
</evidence>